<reference evidence="4 5" key="1">
    <citation type="submission" date="2019-08" db="EMBL/GenBank/DDBJ databases">
        <authorList>
            <person name="Peeters C."/>
        </authorList>
    </citation>
    <scope>NUCLEOTIDE SEQUENCE [LARGE SCALE GENOMIC DNA]</scope>
    <source>
        <strain evidence="4 5">LMG 31115</strain>
    </source>
</reference>
<dbReference type="AlphaFoldDB" id="A0A5E4RJB5"/>
<dbReference type="InterPro" id="IPR050595">
    <property type="entry name" value="Bact_response_regulator"/>
</dbReference>
<evidence type="ECO:0000256" key="2">
    <source>
        <dbReference type="PROSITE-ProRule" id="PRU00169"/>
    </source>
</evidence>
<sequence length="129" mass="13415">MEAMQARNTILAVDDSASMRQILAATLDEAGYAVTTARDGQEALALASNANFDLVLTDQHMPGMDGLSLIRALRDLDAFAQTPILVLTTEVDGAYKTAAREAGASGWLIKPVDPEALVDVVGSLVGAGA</sequence>
<keyword evidence="1 2" id="KW-0597">Phosphoprotein</keyword>
<dbReference type="SUPFAM" id="SSF52172">
    <property type="entry name" value="CheY-like"/>
    <property type="match status" value="1"/>
</dbReference>
<dbReference type="Pfam" id="PF00072">
    <property type="entry name" value="Response_reg"/>
    <property type="match status" value="1"/>
</dbReference>
<keyword evidence="5" id="KW-1185">Reference proteome</keyword>
<evidence type="ECO:0000313" key="5">
    <source>
        <dbReference type="Proteomes" id="UP000333828"/>
    </source>
</evidence>
<dbReference type="InterPro" id="IPR001789">
    <property type="entry name" value="Sig_transdc_resp-reg_receiver"/>
</dbReference>
<name>A0A5E4RJB5_9BURK</name>
<evidence type="ECO:0000256" key="1">
    <source>
        <dbReference type="ARBA" id="ARBA00022553"/>
    </source>
</evidence>
<accession>A0A5E4RJB5</accession>
<feature type="modified residue" description="4-aspartylphosphate" evidence="2">
    <location>
        <position position="58"/>
    </location>
</feature>
<organism evidence="4 5">
    <name type="scientific">Pandoraea iniqua</name>
    <dbReference type="NCBI Taxonomy" id="2508288"/>
    <lineage>
        <taxon>Bacteria</taxon>
        <taxon>Pseudomonadati</taxon>
        <taxon>Pseudomonadota</taxon>
        <taxon>Betaproteobacteria</taxon>
        <taxon>Burkholderiales</taxon>
        <taxon>Burkholderiaceae</taxon>
        <taxon>Pandoraea</taxon>
    </lineage>
</organism>
<dbReference type="Gene3D" id="3.40.50.2300">
    <property type="match status" value="1"/>
</dbReference>
<protein>
    <submittedName>
        <fullName evidence="4">Chemotaxis protein CheY</fullName>
    </submittedName>
</protein>
<feature type="domain" description="Response regulatory" evidence="3">
    <location>
        <begin position="9"/>
        <end position="125"/>
    </location>
</feature>
<dbReference type="Proteomes" id="UP000333828">
    <property type="component" value="Unassembled WGS sequence"/>
</dbReference>
<dbReference type="InterPro" id="IPR011006">
    <property type="entry name" value="CheY-like_superfamily"/>
</dbReference>
<dbReference type="EMBL" id="CABPSI010000001">
    <property type="protein sequence ID" value="VVD62941.1"/>
    <property type="molecule type" value="Genomic_DNA"/>
</dbReference>
<proteinExistence type="predicted"/>
<evidence type="ECO:0000313" key="4">
    <source>
        <dbReference type="EMBL" id="VVD62941.1"/>
    </source>
</evidence>
<dbReference type="SMART" id="SM00448">
    <property type="entry name" value="REC"/>
    <property type="match status" value="1"/>
</dbReference>
<dbReference type="PROSITE" id="PS50110">
    <property type="entry name" value="RESPONSE_REGULATORY"/>
    <property type="match status" value="1"/>
</dbReference>
<gene>
    <name evidence="4" type="primary">cheY_2</name>
    <name evidence="4" type="ORF">PIN31115_00190</name>
</gene>
<dbReference type="PANTHER" id="PTHR44591">
    <property type="entry name" value="STRESS RESPONSE REGULATOR PROTEIN 1"/>
    <property type="match status" value="1"/>
</dbReference>
<evidence type="ECO:0000259" key="3">
    <source>
        <dbReference type="PROSITE" id="PS50110"/>
    </source>
</evidence>
<dbReference type="GO" id="GO:0000160">
    <property type="term" value="P:phosphorelay signal transduction system"/>
    <property type="evidence" value="ECO:0007669"/>
    <property type="project" value="InterPro"/>
</dbReference>
<dbReference type="PANTHER" id="PTHR44591:SF25">
    <property type="entry name" value="CHEMOTAXIS TWO-COMPONENT RESPONSE REGULATOR"/>
    <property type="match status" value="1"/>
</dbReference>